<name>A0A1F7EZF5_UNCRA</name>
<dbReference type="PROSITE" id="PS51257">
    <property type="entry name" value="PROKAR_LIPOPROTEIN"/>
    <property type="match status" value="1"/>
</dbReference>
<dbReference type="Proteomes" id="UP000179243">
    <property type="component" value="Unassembled WGS sequence"/>
</dbReference>
<dbReference type="NCBIfam" id="TIGR04183">
    <property type="entry name" value="Por_Secre_tail"/>
    <property type="match status" value="1"/>
</dbReference>
<dbReference type="InterPro" id="IPR026444">
    <property type="entry name" value="Secre_tail"/>
</dbReference>
<dbReference type="AlphaFoldDB" id="A0A1F7EZF5"/>
<reference evidence="1 2" key="1">
    <citation type="journal article" date="2016" name="Nat. Commun.">
        <title>Thousands of microbial genomes shed light on interconnected biogeochemical processes in an aquifer system.</title>
        <authorList>
            <person name="Anantharaman K."/>
            <person name="Brown C.T."/>
            <person name="Hug L.A."/>
            <person name="Sharon I."/>
            <person name="Castelle C.J."/>
            <person name="Probst A.J."/>
            <person name="Thomas B.C."/>
            <person name="Singh A."/>
            <person name="Wilkins M.J."/>
            <person name="Karaoz U."/>
            <person name="Brodie E.L."/>
            <person name="Williams K.H."/>
            <person name="Hubbard S.S."/>
            <person name="Banfield J.F."/>
        </authorList>
    </citation>
    <scope>NUCLEOTIDE SEQUENCE [LARGE SCALE GENOMIC DNA]</scope>
</reference>
<sequence length="342" mass="36716">MVRKAFLLLVVIAAFALMTGCTVSNIAEVSQPEKALPSSSFNVYIFDVILIYDTVAVLNHSIVTDSTVVAAALPSGWSVNSAAYAIDQNFYHTMNNLNIEALTPDTTLFNHMLDSLIVAGKGRTCSRAASYDADLQAFCDSANTKDQFLSYAGNVGLNVPAGTHMDTLTEDTSGTVDSLYLKYMACIVKLNVSAGSTLDSFALGYFVGFDSRNLDAGSLGSSIFNAYSDSNMILITNDVYVDEAPLVLNRQYLDLSVSPNPLHMNASLSYYIPRDLASSSAMLKVFDVSGKLHYAGVLPGKPGWNAASWSPVSGNANLPNGSYIMKLESGSKSITRRVLILK</sequence>
<comment type="caution">
    <text evidence="1">The sequence shown here is derived from an EMBL/GenBank/DDBJ whole genome shotgun (WGS) entry which is preliminary data.</text>
</comment>
<protein>
    <recommendedName>
        <fullName evidence="3">Secretion system C-terminal sorting domain-containing protein</fullName>
    </recommendedName>
</protein>
<organism evidence="1 2">
    <name type="scientific">Candidatus Raymondbacteria bacterium RIFOXYD12_FULL_49_13</name>
    <dbReference type="NCBI Taxonomy" id="1817890"/>
    <lineage>
        <taxon>Bacteria</taxon>
        <taxon>Raymondiibacteriota</taxon>
    </lineage>
</organism>
<evidence type="ECO:0000313" key="2">
    <source>
        <dbReference type="Proteomes" id="UP000179243"/>
    </source>
</evidence>
<evidence type="ECO:0000313" key="1">
    <source>
        <dbReference type="EMBL" id="OGJ99778.1"/>
    </source>
</evidence>
<dbReference type="EMBL" id="MFYX01000159">
    <property type="protein sequence ID" value="OGJ99778.1"/>
    <property type="molecule type" value="Genomic_DNA"/>
</dbReference>
<gene>
    <name evidence="1" type="ORF">A2519_12605</name>
</gene>
<proteinExistence type="predicted"/>
<accession>A0A1F7EZF5</accession>
<evidence type="ECO:0008006" key="3">
    <source>
        <dbReference type="Google" id="ProtNLM"/>
    </source>
</evidence>